<keyword evidence="3" id="KW-1185">Reference proteome</keyword>
<dbReference type="InterPro" id="IPR023198">
    <property type="entry name" value="PGP-like_dom2"/>
</dbReference>
<proteinExistence type="predicted"/>
<dbReference type="Proteomes" id="UP001157006">
    <property type="component" value="Chromosome 2"/>
</dbReference>
<keyword evidence="1" id="KW-1133">Transmembrane helix</keyword>
<evidence type="ECO:0000313" key="3">
    <source>
        <dbReference type="Proteomes" id="UP001157006"/>
    </source>
</evidence>
<dbReference type="AlphaFoldDB" id="A0AAV0ZSX7"/>
<keyword evidence="1" id="KW-0472">Membrane</keyword>
<dbReference type="EMBL" id="OX451737">
    <property type="protein sequence ID" value="CAI8600653.1"/>
    <property type="molecule type" value="Genomic_DNA"/>
</dbReference>
<dbReference type="PANTHER" id="PTHR42896:SF3">
    <property type="entry name" value="PROTEIN, PUTATIVE, EXPRESSED-RELATED"/>
    <property type="match status" value="1"/>
</dbReference>
<sequence>MGNFKIAYVVIVKNHVYKFTIALRLAYIIFRTVVLFHQDVVRVLKAPLHPPTTAASRFPSIFPFRFSRPHHRRHRRFIHRRQRHPVSHQFSPFDFPGHTTAVIAASSTDDSGIPSQDLAVLLEVDGVLVDAYRGNRIAFNKAFEKLGLDCASWSEPVYSDLLRCFFGYLLLYYFLACAYVLMEKVDTLLLLSQQDERHLLERNVNSALQIKTEELKRNLLQCYKAASLGTTVAELKIETLGRTAAELQIEKTTVFVLE</sequence>
<feature type="transmembrane region" description="Helical" evidence="1">
    <location>
        <begin position="165"/>
        <end position="182"/>
    </location>
</feature>
<evidence type="ECO:0008006" key="4">
    <source>
        <dbReference type="Google" id="ProtNLM"/>
    </source>
</evidence>
<dbReference type="GO" id="GO:0016787">
    <property type="term" value="F:hydrolase activity"/>
    <property type="evidence" value="ECO:0007669"/>
    <property type="project" value="InterPro"/>
</dbReference>
<evidence type="ECO:0000256" key="1">
    <source>
        <dbReference type="SAM" id="Phobius"/>
    </source>
</evidence>
<protein>
    <recommendedName>
        <fullName evidence="4">Haloacid dehalogenase-like hydrolase (HAD) superfamily protein</fullName>
    </recommendedName>
</protein>
<dbReference type="InterPro" id="IPR044999">
    <property type="entry name" value="CbbY-like"/>
</dbReference>
<reference evidence="2 3" key="1">
    <citation type="submission" date="2023-01" db="EMBL/GenBank/DDBJ databases">
        <authorList>
            <person name="Kreplak J."/>
        </authorList>
    </citation>
    <scope>NUCLEOTIDE SEQUENCE [LARGE SCALE GENOMIC DNA]</scope>
</reference>
<name>A0AAV0ZSX7_VICFA</name>
<evidence type="ECO:0000313" key="2">
    <source>
        <dbReference type="EMBL" id="CAI8600653.1"/>
    </source>
</evidence>
<keyword evidence="1" id="KW-0812">Transmembrane</keyword>
<accession>A0AAV0ZSX7</accession>
<dbReference type="Gene3D" id="1.10.150.240">
    <property type="entry name" value="Putative phosphatase, domain 2"/>
    <property type="match status" value="1"/>
</dbReference>
<organism evidence="2 3">
    <name type="scientific">Vicia faba</name>
    <name type="common">Broad bean</name>
    <name type="synonym">Faba vulgaris</name>
    <dbReference type="NCBI Taxonomy" id="3906"/>
    <lineage>
        <taxon>Eukaryota</taxon>
        <taxon>Viridiplantae</taxon>
        <taxon>Streptophyta</taxon>
        <taxon>Embryophyta</taxon>
        <taxon>Tracheophyta</taxon>
        <taxon>Spermatophyta</taxon>
        <taxon>Magnoliopsida</taxon>
        <taxon>eudicotyledons</taxon>
        <taxon>Gunneridae</taxon>
        <taxon>Pentapetalae</taxon>
        <taxon>rosids</taxon>
        <taxon>fabids</taxon>
        <taxon>Fabales</taxon>
        <taxon>Fabaceae</taxon>
        <taxon>Papilionoideae</taxon>
        <taxon>50 kb inversion clade</taxon>
        <taxon>NPAAA clade</taxon>
        <taxon>Hologalegina</taxon>
        <taxon>IRL clade</taxon>
        <taxon>Fabeae</taxon>
        <taxon>Vicia</taxon>
    </lineage>
</organism>
<gene>
    <name evidence="2" type="ORF">VFH_II234240</name>
</gene>
<dbReference type="PANTHER" id="PTHR42896">
    <property type="entry name" value="XYLULOSE-1,5-BISPHOSPHATE (XUBP) PHOSPHATASE"/>
    <property type="match status" value="1"/>
</dbReference>